<organism evidence="3 4">
    <name type="scientific">Geosmithia morbida</name>
    <dbReference type="NCBI Taxonomy" id="1094350"/>
    <lineage>
        <taxon>Eukaryota</taxon>
        <taxon>Fungi</taxon>
        <taxon>Dikarya</taxon>
        <taxon>Ascomycota</taxon>
        <taxon>Pezizomycotina</taxon>
        <taxon>Sordariomycetes</taxon>
        <taxon>Hypocreomycetidae</taxon>
        <taxon>Hypocreales</taxon>
        <taxon>Bionectriaceae</taxon>
        <taxon>Geosmithia</taxon>
    </lineage>
</organism>
<dbReference type="EMBL" id="JAANYQ010000016">
    <property type="protein sequence ID" value="KAF4120470.1"/>
    <property type="molecule type" value="Genomic_DNA"/>
</dbReference>
<dbReference type="OrthoDB" id="4721035at2759"/>
<reference evidence="3" key="1">
    <citation type="submission" date="2020-03" db="EMBL/GenBank/DDBJ databases">
        <title>Site-based positive gene gene selection in Geosmithia morbida across the United States reveals a broad range of putative effectors and factors for local host and environmental adapation.</title>
        <authorList>
            <person name="Onufrak A."/>
            <person name="Murdoch R.W."/>
            <person name="Gazis R."/>
            <person name="Huff M."/>
            <person name="Staton M."/>
            <person name="Klingeman W."/>
            <person name="Hadziabdic D."/>
        </authorList>
    </citation>
    <scope>NUCLEOTIDE SEQUENCE</scope>
    <source>
        <strain evidence="3">1262</strain>
    </source>
</reference>
<accession>A0A9P5D251</accession>
<feature type="region of interest" description="Disordered" evidence="1">
    <location>
        <begin position="1"/>
        <end position="22"/>
    </location>
</feature>
<feature type="transmembrane region" description="Helical" evidence="2">
    <location>
        <begin position="661"/>
        <end position="682"/>
    </location>
</feature>
<gene>
    <name evidence="3" type="ORF">GMORB2_2908</name>
</gene>
<dbReference type="Proteomes" id="UP000749293">
    <property type="component" value="Unassembled WGS sequence"/>
</dbReference>
<evidence type="ECO:0000256" key="2">
    <source>
        <dbReference type="SAM" id="Phobius"/>
    </source>
</evidence>
<feature type="transmembrane region" description="Helical" evidence="2">
    <location>
        <begin position="103"/>
        <end position="128"/>
    </location>
</feature>
<proteinExistence type="predicted"/>
<evidence type="ECO:0008006" key="5">
    <source>
        <dbReference type="Google" id="ProtNLM"/>
    </source>
</evidence>
<keyword evidence="4" id="KW-1185">Reference proteome</keyword>
<dbReference type="GeneID" id="55969136"/>
<evidence type="ECO:0000313" key="3">
    <source>
        <dbReference type="EMBL" id="KAF4120470.1"/>
    </source>
</evidence>
<protein>
    <recommendedName>
        <fullName evidence="5">Mcm2 3 5 family protein</fullName>
    </recommendedName>
</protein>
<feature type="transmembrane region" description="Helical" evidence="2">
    <location>
        <begin position="60"/>
        <end position="82"/>
    </location>
</feature>
<evidence type="ECO:0000313" key="4">
    <source>
        <dbReference type="Proteomes" id="UP000749293"/>
    </source>
</evidence>
<dbReference type="AlphaFoldDB" id="A0A9P5D251"/>
<keyword evidence="2" id="KW-0812">Transmembrane</keyword>
<sequence>MWSPGSTVQGTPPTPLYESHDNSGDKFDDQTFHGSYAGQPPTYCHSTGEIHASRTSFLPLFIYVLSLYTTIMSGIWLVVSILQPRWGYGISSRRGLDPSTATTLAALISKTIEMSFVTVFITFLGQVLTRRSILGNRYGMTLGEMSMRNWVIQPGSLLTHAETIPGASMTILGALSLMAMLGATFYTTASDSMISPKLKYGKWATRELYGYVRASYANAQYVESSCPQLIGREDPIQAPASCMNIQSSGDSYHNLLSIMTTWTDMDRNGTTSRDSLGTLLDRPAGTALLYDNVTMLGTWIETEHSNVALAYLEHKRVINNVTMAMPHPGVYKAVRAEINNIMQPDDLAGVGSYSVRAGVVSPTINALCVNMDAEELAPLIYTTWPDSTNEATGVGNQVVGHSAWQDEVPQAYDADGKADYLNETVLDSIFEWGERYGRRPPVFQLYPSDYNLVTNSTIYMGDAIYLLGKSPSMDDYTLCQLRSWVSPNCSTHFDVSGIAGANMRAHCEDPDDIDSYYRSYPPGQQWPGPSTDWMVRCLPPSPEEGREPAETNKARQWLGESWRLSMDLNSGVVNGNGSHARILTQLALDEPKLPRALPSLAETLAIYASSTIINGAVDTPFVHYWDSAEMQLDFPGKLQAFNATIRSQQYTSGHDNDWQGIFYIILTLVFVVSLVCLFYLSLHAGLVTDYTEPQNLFALAMNSPPSAELAGSCGGGPQKRHFNVPWRVAYAPSARHYFFDEALGDDGDGDRGRQ</sequence>
<keyword evidence="2" id="KW-0472">Membrane</keyword>
<dbReference type="RefSeq" id="XP_035319122.1">
    <property type="nucleotide sequence ID" value="XM_035464884.1"/>
</dbReference>
<feature type="compositionally biased region" description="Polar residues" evidence="1">
    <location>
        <begin position="1"/>
        <end position="11"/>
    </location>
</feature>
<evidence type="ECO:0000256" key="1">
    <source>
        <dbReference type="SAM" id="MobiDB-lite"/>
    </source>
</evidence>
<feature type="non-terminal residue" evidence="3">
    <location>
        <position position="1"/>
    </location>
</feature>
<name>A0A9P5D251_9HYPO</name>
<keyword evidence="2" id="KW-1133">Transmembrane helix</keyword>
<comment type="caution">
    <text evidence="3">The sequence shown here is derived from an EMBL/GenBank/DDBJ whole genome shotgun (WGS) entry which is preliminary data.</text>
</comment>